<name>A0ABD2ZPA8_9GENT</name>
<evidence type="ECO:0000313" key="1">
    <source>
        <dbReference type="EMBL" id="KAL3520195.1"/>
    </source>
</evidence>
<comment type="caution">
    <text evidence="1">The sequence shown here is derived from an EMBL/GenBank/DDBJ whole genome shotgun (WGS) entry which is preliminary data.</text>
</comment>
<organism evidence="1 2">
    <name type="scientific">Cinchona calisaya</name>
    <dbReference type="NCBI Taxonomy" id="153742"/>
    <lineage>
        <taxon>Eukaryota</taxon>
        <taxon>Viridiplantae</taxon>
        <taxon>Streptophyta</taxon>
        <taxon>Embryophyta</taxon>
        <taxon>Tracheophyta</taxon>
        <taxon>Spermatophyta</taxon>
        <taxon>Magnoliopsida</taxon>
        <taxon>eudicotyledons</taxon>
        <taxon>Gunneridae</taxon>
        <taxon>Pentapetalae</taxon>
        <taxon>asterids</taxon>
        <taxon>lamiids</taxon>
        <taxon>Gentianales</taxon>
        <taxon>Rubiaceae</taxon>
        <taxon>Cinchonoideae</taxon>
        <taxon>Cinchoneae</taxon>
        <taxon>Cinchona</taxon>
    </lineage>
</organism>
<keyword evidence="2" id="KW-1185">Reference proteome</keyword>
<dbReference type="AlphaFoldDB" id="A0ABD2ZPA8"/>
<protein>
    <submittedName>
        <fullName evidence="1">Uncharacterized protein</fullName>
    </submittedName>
</protein>
<proteinExistence type="predicted"/>
<dbReference type="EMBL" id="JBJUIK010000008">
    <property type="protein sequence ID" value="KAL3520195.1"/>
    <property type="molecule type" value="Genomic_DNA"/>
</dbReference>
<reference evidence="1 2" key="1">
    <citation type="submission" date="2024-11" db="EMBL/GenBank/DDBJ databases">
        <title>A near-complete genome assembly of Cinchona calisaya.</title>
        <authorList>
            <person name="Lian D.C."/>
            <person name="Zhao X.W."/>
            <person name="Wei L."/>
        </authorList>
    </citation>
    <scope>NUCLEOTIDE SEQUENCE [LARGE SCALE GENOMIC DNA]</scope>
    <source>
        <tissue evidence="1">Nenye</tissue>
    </source>
</reference>
<evidence type="ECO:0000313" key="2">
    <source>
        <dbReference type="Proteomes" id="UP001630127"/>
    </source>
</evidence>
<dbReference type="Proteomes" id="UP001630127">
    <property type="component" value="Unassembled WGS sequence"/>
</dbReference>
<accession>A0ABD2ZPA8</accession>
<sequence length="132" mass="15142">MELRGERRAGLGLGVLEEGVGRSFNRESKPKISIVLMRSNWKMDEDNNNLFEDDGSTRCGGATYEVMDIKFDCEENKFDGFYARNGRQQTTKKKSPMKGKKVEKHNYKSKWQNIIGTYGKTMKNKGTSNGWM</sequence>
<gene>
    <name evidence="1" type="ORF">ACH5RR_018344</name>
</gene>